<accession>A0A6J6VYQ4</accession>
<dbReference type="InterPro" id="IPR003593">
    <property type="entry name" value="AAA+_ATPase"/>
</dbReference>
<dbReference type="SUPFAM" id="SSF52540">
    <property type="entry name" value="P-loop containing nucleoside triphosphate hydrolases"/>
    <property type="match status" value="2"/>
</dbReference>
<evidence type="ECO:0000259" key="5">
    <source>
        <dbReference type="PROSITE" id="PS50893"/>
    </source>
</evidence>
<name>A0A6J6VYQ4_9ZZZZ</name>
<dbReference type="InterPro" id="IPR027417">
    <property type="entry name" value="P-loop_NTPase"/>
</dbReference>
<feature type="domain" description="ABC transporter" evidence="5">
    <location>
        <begin position="269"/>
        <end position="507"/>
    </location>
</feature>
<dbReference type="CDD" id="cd03215">
    <property type="entry name" value="ABC_Carb_Monos_II"/>
    <property type="match status" value="1"/>
</dbReference>
<reference evidence="6" key="1">
    <citation type="submission" date="2020-05" db="EMBL/GenBank/DDBJ databases">
        <authorList>
            <person name="Chiriac C."/>
            <person name="Salcher M."/>
            <person name="Ghai R."/>
            <person name="Kavagutti S V."/>
        </authorList>
    </citation>
    <scope>NUCLEOTIDE SEQUENCE</scope>
</reference>
<evidence type="ECO:0000313" key="6">
    <source>
        <dbReference type="EMBL" id="CAB4775627.1"/>
    </source>
</evidence>
<dbReference type="Gene3D" id="3.40.50.300">
    <property type="entry name" value="P-loop containing nucleotide triphosphate hydrolases"/>
    <property type="match status" value="2"/>
</dbReference>
<dbReference type="InterPro" id="IPR050107">
    <property type="entry name" value="ABC_carbohydrate_import_ATPase"/>
</dbReference>
<feature type="domain" description="ABC transporter" evidence="5">
    <location>
        <begin position="17"/>
        <end position="251"/>
    </location>
</feature>
<dbReference type="EMBL" id="CAEZZQ010000045">
    <property type="protein sequence ID" value="CAB4775627.1"/>
    <property type="molecule type" value="Genomic_DNA"/>
</dbReference>
<dbReference type="PROSITE" id="PS50893">
    <property type="entry name" value="ABC_TRANSPORTER_2"/>
    <property type="match status" value="2"/>
</dbReference>
<dbReference type="InterPro" id="IPR003439">
    <property type="entry name" value="ABC_transporter-like_ATP-bd"/>
</dbReference>
<dbReference type="InterPro" id="IPR017871">
    <property type="entry name" value="ABC_transporter-like_CS"/>
</dbReference>
<dbReference type="EMBL" id="CAFBMD010000017">
    <property type="protein sequence ID" value="CAB4891486.1"/>
    <property type="molecule type" value="Genomic_DNA"/>
</dbReference>
<keyword evidence="1" id="KW-0813">Transport</keyword>
<keyword evidence="3" id="KW-0547">Nucleotide-binding</keyword>
<keyword evidence="4" id="KW-0067">ATP-binding</keyword>
<evidence type="ECO:0000313" key="7">
    <source>
        <dbReference type="EMBL" id="CAB4891486.1"/>
    </source>
</evidence>
<sequence>MSTADAVTGYSVAASAVSLNGLRKMYGDVVAVANVDLEVRAGEIHALLGENGAGKTTLMRLLYGLAKPDAGSISIDGAPVSITSPKIARAAGIGMVTQHFSLVKTMTVTENLALQDAGFFSLDLAGARRKLLTLCEEIGLEIDPDARIDSLPVAMQQRVEILKALAGGCKVLILDEPTAVLGPQDVDSLLDVIRRLRDTIGLSVILITHKMHEISQVADRVSVLRRGEIVATENASGMSIASLTALMVEGVQQEIIETGERSSQGTSVLAIKDLTVHLRGHDVISELSLEVRRGEIVGIAGVSGNGQSELVQALSGVFVHQTGEIHVDGKLVKGGSPSAFAEAGFGRLGEDRHASAVSALTVEENLILDRLHFFSKPGILLKRNIRKFAEESITNFAIKAKPDQAIGTLSGGNMQKVLLARLFGERPLAAVVSQPTRGLDVVSTRYVRQLLMVERNTGVGILLVSEDLDEILELSDRILVIFKGKIIGEVARKDFDRIAIGAMMAGV</sequence>
<gene>
    <name evidence="6" type="ORF">UFOPK2894_00845</name>
    <name evidence="7" type="ORF">UFOPK3492_00389</name>
</gene>
<evidence type="ECO:0000256" key="4">
    <source>
        <dbReference type="ARBA" id="ARBA00022840"/>
    </source>
</evidence>
<dbReference type="PANTHER" id="PTHR43790">
    <property type="entry name" value="CARBOHYDRATE TRANSPORT ATP-BINDING PROTEIN MG119-RELATED"/>
    <property type="match status" value="1"/>
</dbReference>
<dbReference type="AlphaFoldDB" id="A0A6J6VYQ4"/>
<dbReference type="Pfam" id="PF00005">
    <property type="entry name" value="ABC_tran"/>
    <property type="match status" value="2"/>
</dbReference>
<protein>
    <submittedName>
        <fullName evidence="6">Unannotated protein</fullName>
    </submittedName>
</protein>
<proteinExistence type="predicted"/>
<evidence type="ECO:0000256" key="1">
    <source>
        <dbReference type="ARBA" id="ARBA00022448"/>
    </source>
</evidence>
<dbReference type="GO" id="GO:0005524">
    <property type="term" value="F:ATP binding"/>
    <property type="evidence" value="ECO:0007669"/>
    <property type="project" value="UniProtKB-KW"/>
</dbReference>
<evidence type="ECO:0000256" key="2">
    <source>
        <dbReference type="ARBA" id="ARBA00022737"/>
    </source>
</evidence>
<dbReference type="SMART" id="SM00382">
    <property type="entry name" value="AAA"/>
    <property type="match status" value="2"/>
</dbReference>
<evidence type="ECO:0000256" key="3">
    <source>
        <dbReference type="ARBA" id="ARBA00022741"/>
    </source>
</evidence>
<dbReference type="PROSITE" id="PS00211">
    <property type="entry name" value="ABC_TRANSPORTER_1"/>
    <property type="match status" value="1"/>
</dbReference>
<dbReference type="CDD" id="cd03216">
    <property type="entry name" value="ABC_Carb_Monos_I"/>
    <property type="match status" value="1"/>
</dbReference>
<keyword evidence="2" id="KW-0677">Repeat</keyword>
<dbReference type="PANTHER" id="PTHR43790:SF9">
    <property type="entry name" value="GALACTOFURANOSE TRANSPORTER ATP-BINDING PROTEIN YTFR"/>
    <property type="match status" value="1"/>
</dbReference>
<organism evidence="6">
    <name type="scientific">freshwater metagenome</name>
    <dbReference type="NCBI Taxonomy" id="449393"/>
    <lineage>
        <taxon>unclassified sequences</taxon>
        <taxon>metagenomes</taxon>
        <taxon>ecological metagenomes</taxon>
    </lineage>
</organism>
<dbReference type="GO" id="GO:0016887">
    <property type="term" value="F:ATP hydrolysis activity"/>
    <property type="evidence" value="ECO:0007669"/>
    <property type="project" value="InterPro"/>
</dbReference>